<dbReference type="InterPro" id="IPR029044">
    <property type="entry name" value="Nucleotide-diphossugar_trans"/>
</dbReference>
<reference evidence="1" key="1">
    <citation type="journal article" date="2023" name="Int. J. Syst. Evol. Microbiol.">
        <title>Methylocystis iwaonis sp. nov., a type II methane-oxidizing bacterium from surface soil of a rice paddy field in Japan, and emended description of the genus Methylocystis (ex Whittenbury et al. 1970) Bowman et al. 1993.</title>
        <authorList>
            <person name="Kaise H."/>
            <person name="Sawadogo J.B."/>
            <person name="Alam M.S."/>
            <person name="Ueno C."/>
            <person name="Dianou D."/>
            <person name="Shinjo R."/>
            <person name="Asakawa S."/>
        </authorList>
    </citation>
    <scope>NUCLEOTIDE SEQUENCE</scope>
    <source>
        <strain evidence="1">LMG27198</strain>
    </source>
</reference>
<comment type="caution">
    <text evidence="1">The sequence shown here is derived from an EMBL/GenBank/DDBJ whole genome shotgun (WGS) entry which is preliminary data.</text>
</comment>
<protein>
    <recommendedName>
        <fullName evidence="3">Glycosyltransferase</fullName>
    </recommendedName>
</protein>
<organism evidence="1 2">
    <name type="scientific">Methylocystis echinoides</name>
    <dbReference type="NCBI Taxonomy" id="29468"/>
    <lineage>
        <taxon>Bacteria</taxon>
        <taxon>Pseudomonadati</taxon>
        <taxon>Pseudomonadota</taxon>
        <taxon>Alphaproteobacteria</taxon>
        <taxon>Hyphomicrobiales</taxon>
        <taxon>Methylocystaceae</taxon>
        <taxon>Methylocystis</taxon>
    </lineage>
</organism>
<name>A0A9W6GXI4_9HYPH</name>
<proteinExistence type="predicted"/>
<accession>A0A9W6GXI4</accession>
<dbReference type="AlphaFoldDB" id="A0A9W6GXI4"/>
<keyword evidence="2" id="KW-1185">Reference proteome</keyword>
<gene>
    <name evidence="1" type="ORF">LMG27198_37480</name>
</gene>
<evidence type="ECO:0000313" key="2">
    <source>
        <dbReference type="Proteomes" id="UP001144323"/>
    </source>
</evidence>
<dbReference type="SUPFAM" id="SSF53448">
    <property type="entry name" value="Nucleotide-diphospho-sugar transferases"/>
    <property type="match status" value="1"/>
</dbReference>
<dbReference type="PANTHER" id="PTHR35105:SF2">
    <property type="entry name" value="PROTEIN CDI"/>
    <property type="match status" value="1"/>
</dbReference>
<evidence type="ECO:0000313" key="1">
    <source>
        <dbReference type="EMBL" id="GLI94756.1"/>
    </source>
</evidence>
<evidence type="ECO:0008006" key="3">
    <source>
        <dbReference type="Google" id="ProtNLM"/>
    </source>
</evidence>
<dbReference type="Gene3D" id="3.90.550.10">
    <property type="entry name" value="Spore Coat Polysaccharide Biosynthesis Protein SpsA, Chain A"/>
    <property type="match status" value="1"/>
</dbReference>
<dbReference type="RefSeq" id="WP_281804933.1">
    <property type="nucleotide sequence ID" value="NZ_BSEC01000001.1"/>
</dbReference>
<dbReference type="PANTHER" id="PTHR35105">
    <property type="entry name" value="EXPRESSED PROTEIN"/>
    <property type="match status" value="1"/>
</dbReference>
<dbReference type="Proteomes" id="UP001144323">
    <property type="component" value="Unassembled WGS sequence"/>
</dbReference>
<sequence>MHDSVVKIFIGYDPVESVAWHTMAHSIYERSSRPVAIVPVNLANLRDVYTRARDPKQSNEFSFTRFLVPHLSNYQGLALFFDCDMLLRTDVCEIFDVVEEQPDKAVYVVKHDYDPKCEIKYLNTVQHKYPRKNWSSVVLWNCGHEKNRAVTPDFVNTASPMELHRFLWLDDADIGELNVRWNWLVGEYDEPPADVKNVHWTIGGPYFTEYSKVDFSDEWRAENAKMTFCLQRDQVAAAKK</sequence>
<dbReference type="EMBL" id="BSEC01000001">
    <property type="protein sequence ID" value="GLI94756.1"/>
    <property type="molecule type" value="Genomic_DNA"/>
</dbReference>